<dbReference type="EMBL" id="JALJOQ010000262">
    <property type="protein sequence ID" value="KAK9786889.1"/>
    <property type="molecule type" value="Genomic_DNA"/>
</dbReference>
<protein>
    <recommendedName>
        <fullName evidence="3">Fungal lipase-type domain-containing protein</fullName>
    </recommendedName>
</protein>
<dbReference type="SUPFAM" id="SSF53474">
    <property type="entry name" value="alpha/beta-Hydrolases"/>
    <property type="match status" value="2"/>
</dbReference>
<keyword evidence="5" id="KW-1185">Reference proteome</keyword>
<feature type="region of interest" description="Disordered" evidence="1">
    <location>
        <begin position="351"/>
        <end position="386"/>
    </location>
</feature>
<comment type="caution">
    <text evidence="4">The sequence shown here is derived from an EMBL/GenBank/DDBJ whole genome shotgun (WGS) entry which is preliminary data.</text>
</comment>
<feature type="signal peptide" evidence="2">
    <location>
        <begin position="1"/>
        <end position="25"/>
    </location>
</feature>
<dbReference type="GO" id="GO:0006629">
    <property type="term" value="P:lipid metabolic process"/>
    <property type="evidence" value="ECO:0007669"/>
    <property type="project" value="InterPro"/>
</dbReference>
<feature type="domain" description="Fungal lipase-type" evidence="3">
    <location>
        <begin position="446"/>
        <end position="590"/>
    </location>
</feature>
<evidence type="ECO:0000313" key="4">
    <source>
        <dbReference type="EMBL" id="KAK9786889.1"/>
    </source>
</evidence>
<feature type="domain" description="Fungal lipase-type" evidence="3">
    <location>
        <begin position="147"/>
        <end position="249"/>
    </location>
</feature>
<organism evidence="4 5">
    <name type="scientific">Symbiochloris irregularis</name>
    <dbReference type="NCBI Taxonomy" id="706552"/>
    <lineage>
        <taxon>Eukaryota</taxon>
        <taxon>Viridiplantae</taxon>
        <taxon>Chlorophyta</taxon>
        <taxon>core chlorophytes</taxon>
        <taxon>Trebouxiophyceae</taxon>
        <taxon>Trebouxiales</taxon>
        <taxon>Trebouxiaceae</taxon>
        <taxon>Symbiochloris</taxon>
    </lineage>
</organism>
<dbReference type="PANTHER" id="PTHR45856:SF24">
    <property type="entry name" value="FUNGAL LIPASE-LIKE DOMAIN-CONTAINING PROTEIN"/>
    <property type="match status" value="1"/>
</dbReference>
<gene>
    <name evidence="4" type="ORF">WJX73_001830</name>
</gene>
<evidence type="ECO:0000256" key="1">
    <source>
        <dbReference type="SAM" id="MobiDB-lite"/>
    </source>
</evidence>
<dbReference type="InterPro" id="IPR029058">
    <property type="entry name" value="AB_hydrolase_fold"/>
</dbReference>
<proteinExistence type="predicted"/>
<dbReference type="CDD" id="cd00519">
    <property type="entry name" value="Lipase_3"/>
    <property type="match status" value="1"/>
</dbReference>
<name>A0AAW1NHJ5_9CHLO</name>
<sequence>MAQQGAARLVLALSMLCAVLSLSDARSLLQAPAAAPSSGDAYGATLLSAVNGDPLASGPIMYKTFDAALFALAAESGSTRDVPSGYKTSSVPIGSDGSAVLVVGGGDDRLLYLAFSAAQSTLNAMTGTVQLRTASFLSNFFYGGSAPGISSAVYTGFADAEQRIVSAIDEVLEGADPVRVVCTGHAGGGSWAQLCGPWAQISFPYANVRVISFGAPRVGDEKWVWTFEQLVDLAYVWVTQSDTAPTLPSSLQPVNFTRIINDNSTVASSASKNSLQYYVQTLNNTLTADPSNIPVTLEVNFTYGFLPSEAKSQYAPPAGSSSTFWGDITSVVGNARDSVSAIGSTISDLFSDATSSSSPSPPASFAPAPSPGQPSGTGGAAELLGPGHAQDLPILTKLSMPIVQSCEAYNLGPNSIAPGSVQIGPVPQAGTTAAVAWNASDNVATVAFRGSSSLQDWAHDFQLWLTDAPTTAFEQRLYPNTEVHQGFLEQFQAVSNTTNSSSSISDVLSSLNGGAYPVRIDCIGHSLGGGVASLCGVWAAQTWPAADVRVVTFGSPKVGNQDWAQSFLATVGRSYRVVNMYDEVPALPPITDYVHIDYGLWLNNGTVFVGDRPAIKFDDLSWDYHGCDDHYEPGIQTANGTTVPTDVQQLSVSR</sequence>
<evidence type="ECO:0000256" key="2">
    <source>
        <dbReference type="SAM" id="SignalP"/>
    </source>
</evidence>
<feature type="compositionally biased region" description="Pro residues" evidence="1">
    <location>
        <begin position="359"/>
        <end position="372"/>
    </location>
</feature>
<evidence type="ECO:0000259" key="3">
    <source>
        <dbReference type="Pfam" id="PF01764"/>
    </source>
</evidence>
<evidence type="ECO:0000313" key="5">
    <source>
        <dbReference type="Proteomes" id="UP001465755"/>
    </source>
</evidence>
<reference evidence="4 5" key="1">
    <citation type="journal article" date="2024" name="Nat. Commun.">
        <title>Phylogenomics reveals the evolutionary origins of lichenization in chlorophyte algae.</title>
        <authorList>
            <person name="Puginier C."/>
            <person name="Libourel C."/>
            <person name="Otte J."/>
            <person name="Skaloud P."/>
            <person name="Haon M."/>
            <person name="Grisel S."/>
            <person name="Petersen M."/>
            <person name="Berrin J.G."/>
            <person name="Delaux P.M."/>
            <person name="Dal Grande F."/>
            <person name="Keller J."/>
        </authorList>
    </citation>
    <scope>NUCLEOTIDE SEQUENCE [LARGE SCALE GENOMIC DNA]</scope>
    <source>
        <strain evidence="4 5">SAG 2036</strain>
    </source>
</reference>
<dbReference type="InterPro" id="IPR051218">
    <property type="entry name" value="Sec_MonoDiacylglyc_Lipase"/>
</dbReference>
<dbReference type="InterPro" id="IPR002921">
    <property type="entry name" value="Fungal_lipase-type"/>
</dbReference>
<dbReference type="Gene3D" id="3.40.50.1820">
    <property type="entry name" value="alpha/beta hydrolase"/>
    <property type="match status" value="2"/>
</dbReference>
<dbReference type="Pfam" id="PF01764">
    <property type="entry name" value="Lipase_3"/>
    <property type="match status" value="2"/>
</dbReference>
<accession>A0AAW1NHJ5</accession>
<keyword evidence="2" id="KW-0732">Signal</keyword>
<dbReference type="PANTHER" id="PTHR45856">
    <property type="entry name" value="ALPHA/BETA-HYDROLASES SUPERFAMILY PROTEIN"/>
    <property type="match status" value="1"/>
</dbReference>
<dbReference type="Proteomes" id="UP001465755">
    <property type="component" value="Unassembled WGS sequence"/>
</dbReference>
<dbReference type="AlphaFoldDB" id="A0AAW1NHJ5"/>
<feature type="chain" id="PRO_5043810985" description="Fungal lipase-type domain-containing protein" evidence="2">
    <location>
        <begin position="26"/>
        <end position="654"/>
    </location>
</feature>